<dbReference type="GO" id="GO:0010468">
    <property type="term" value="P:regulation of gene expression"/>
    <property type="evidence" value="ECO:0007669"/>
    <property type="project" value="InterPro"/>
</dbReference>
<evidence type="ECO:0000256" key="12">
    <source>
        <dbReference type="ARBA" id="ARBA00032149"/>
    </source>
</evidence>
<sequence>MYEEELKHLRVLGALGPFDMVADIIVGSQHGPHGSKLFGVVQSPLTSDLRSSGRSGLFNGSVTSSSPAVSSHTEASRSSLDSSAPQPQSKKAGREKREFIETSSPSTSSEANSVIEKKRHGATKRDDEDYRKRRKRKKSRNDSFSVNNEEKDGGDWQKPCSSGLGNKVDNDEGRITMNDLFGEDQKFSQRGEKVSDKSVRGRVVEDAKDRKTGEWKKEEGESPDSGFVDESMDSDRERQMQHLEMENVLEELGHVSPLLSPVRKPSRLPPLVRNGTKRSLKCELNLSLIEASERERLLSKLYSMGHAVELIPRPQLSPPPRPSSRYSRSPCLKVEPSYFPENKSSPRNSDSLLSPKHNETAVRSEAFLTKDEPKFESVSPTPSISPLPALNDQLKDQENENLFNSRGSSPYRKKEEDLKRKIKKARVGESDKRNGELPDRKKQKVLKETKSIDGRREGPSEATKEEKEKIRIKDEGRRDEKRKEKAKDFSRSREESRVKEGKEQEKSREMIRPKEDKEKEKLRDESRVPEEKEREKQREESRVREEKERERLKEERSREEKERDRLRRENEEEERLRIEKEKQRETKFQEKEKLRLEKENKTRREKDNERNDEKVVNEGKRRDRMKQERKEGREKVKSGSTLSVKSKELSGSLSDLPQRPKSESKDRATSNLKSFRKDREAFVCCADKVEKKKQELERDKDRSLLPASHYEGLSRPKKHKADEEKDRVLKVLYYFDSIVYFILTAAVHSRNRCSNNQMRQFALIRDIAELLKTSTNRFVQNTSEYTPLMAHYIARIKILSFRAQAVLNFQLYTLKIREIYKCCSTLAKFEAKFRELEAVPRRSEPTPPNNGSQSLQSATGQSAQSLGSQSVHSAATPSPASSSHSAGSEKVKEVTLPHDVYKTLRAQVNNLNHLLWAHQTWADANAISGQREKDLVEGLDEVCGNLTIESSLESLSLHLATGVSWLIAEYELETNFSRV</sequence>
<feature type="compositionally biased region" description="Basic and acidic residues" evidence="13">
    <location>
        <begin position="356"/>
        <end position="375"/>
    </location>
</feature>
<keyword evidence="8" id="KW-0238">DNA-binding</keyword>
<comment type="similarity">
    <text evidence="2">Belongs to the AF4 family.</text>
</comment>
<feature type="region of interest" description="Disordered" evidence="13">
    <location>
        <begin position="839"/>
        <end position="890"/>
    </location>
</feature>
<dbReference type="Proteomes" id="UP000274131">
    <property type="component" value="Unassembled WGS sequence"/>
</dbReference>
<feature type="region of interest" description="Disordered" evidence="13">
    <location>
        <begin position="58"/>
        <end position="238"/>
    </location>
</feature>
<keyword evidence="16" id="KW-1185">Reference proteome</keyword>
<gene>
    <name evidence="15" type="ORF">EVEC_LOCUS5383</name>
</gene>
<evidence type="ECO:0000256" key="3">
    <source>
        <dbReference type="ARBA" id="ARBA00021888"/>
    </source>
</evidence>
<feature type="compositionally biased region" description="Polar residues" evidence="13">
    <location>
        <begin position="342"/>
        <end position="352"/>
    </location>
</feature>
<proteinExistence type="inferred from homology"/>
<feature type="compositionally biased region" description="Basic and acidic residues" evidence="13">
    <location>
        <begin position="183"/>
        <end position="220"/>
    </location>
</feature>
<evidence type="ECO:0000256" key="4">
    <source>
        <dbReference type="ARBA" id="ARBA00022473"/>
    </source>
</evidence>
<protein>
    <recommendedName>
        <fullName evidence="3">AF4/FMR2 family member lilli</fullName>
    </recommendedName>
    <alternativeName>
        <fullName evidence="12">Protein lilliputian</fullName>
    </alternativeName>
</protein>
<evidence type="ECO:0000256" key="2">
    <source>
        <dbReference type="ARBA" id="ARBA00007354"/>
    </source>
</evidence>
<evidence type="ECO:0000256" key="9">
    <source>
        <dbReference type="ARBA" id="ARBA00023163"/>
    </source>
</evidence>
<feature type="compositionally biased region" description="Low complexity" evidence="13">
    <location>
        <begin position="101"/>
        <end position="110"/>
    </location>
</feature>
<evidence type="ECO:0000256" key="1">
    <source>
        <dbReference type="ARBA" id="ARBA00004123"/>
    </source>
</evidence>
<keyword evidence="10" id="KW-0539">Nucleus</keyword>
<feature type="compositionally biased region" description="Polar residues" evidence="13">
    <location>
        <begin position="638"/>
        <end position="655"/>
    </location>
</feature>
<evidence type="ECO:0000256" key="6">
    <source>
        <dbReference type="ARBA" id="ARBA00022788"/>
    </source>
</evidence>
<dbReference type="PANTHER" id="PTHR10528">
    <property type="entry name" value="AF4/FMR2 FAMILY MEMBER"/>
    <property type="match status" value="1"/>
</dbReference>
<dbReference type="Pfam" id="PF18876">
    <property type="entry name" value="AFF4_CHD"/>
    <property type="match status" value="1"/>
</dbReference>
<evidence type="ECO:0000256" key="13">
    <source>
        <dbReference type="SAM" id="MobiDB-lite"/>
    </source>
</evidence>
<evidence type="ECO:0000313" key="15">
    <source>
        <dbReference type="EMBL" id="VDD90632.1"/>
    </source>
</evidence>
<evidence type="ECO:0000259" key="14">
    <source>
        <dbReference type="Pfam" id="PF18876"/>
    </source>
</evidence>
<name>A0A0N4V694_ENTVE</name>
<dbReference type="GO" id="GO:0003677">
    <property type="term" value="F:DNA binding"/>
    <property type="evidence" value="ECO:0007669"/>
    <property type="project" value="UniProtKB-KW"/>
</dbReference>
<evidence type="ECO:0000256" key="8">
    <source>
        <dbReference type="ARBA" id="ARBA00023125"/>
    </source>
</evidence>
<dbReference type="InterPro" id="IPR007797">
    <property type="entry name" value="AF4/FMR2"/>
</dbReference>
<dbReference type="GO" id="GO:0032783">
    <property type="term" value="C:super elongation complex"/>
    <property type="evidence" value="ECO:0007669"/>
    <property type="project" value="TreeGrafter"/>
</dbReference>
<evidence type="ECO:0000256" key="10">
    <source>
        <dbReference type="ARBA" id="ARBA00023242"/>
    </source>
</evidence>
<keyword evidence="7" id="KW-0805">Transcription regulation</keyword>
<feature type="region of interest" description="Disordered" evidence="13">
    <location>
        <begin position="312"/>
        <end position="671"/>
    </location>
</feature>
<organism evidence="17">
    <name type="scientific">Enterobius vermicularis</name>
    <name type="common">Human pinworm</name>
    <dbReference type="NCBI Taxonomy" id="51028"/>
    <lineage>
        <taxon>Eukaryota</taxon>
        <taxon>Metazoa</taxon>
        <taxon>Ecdysozoa</taxon>
        <taxon>Nematoda</taxon>
        <taxon>Chromadorea</taxon>
        <taxon>Rhabditida</taxon>
        <taxon>Spirurina</taxon>
        <taxon>Oxyuridomorpha</taxon>
        <taxon>Oxyuroidea</taxon>
        <taxon>Oxyuridae</taxon>
        <taxon>Enterobius</taxon>
    </lineage>
</organism>
<dbReference type="OrthoDB" id="5845605at2759"/>
<reference evidence="17" key="1">
    <citation type="submission" date="2017-02" db="UniProtKB">
        <authorList>
            <consortium name="WormBaseParasite"/>
        </authorList>
    </citation>
    <scope>IDENTIFICATION</scope>
</reference>
<accession>A0A0N4V694</accession>
<feature type="domain" description="AF4/FMR2 C-terminal homology" evidence="14">
    <location>
        <begin position="691"/>
        <end position="969"/>
    </location>
</feature>
<comment type="subcellular location">
    <subcellularLocation>
        <location evidence="1">Nucleus</location>
    </subcellularLocation>
</comment>
<dbReference type="AlphaFoldDB" id="A0A0N4V694"/>
<dbReference type="WBParaSite" id="EVEC_0000577201-mRNA-1">
    <property type="protein sequence ID" value="EVEC_0000577201-mRNA-1"/>
    <property type="gene ID" value="EVEC_0000577201"/>
</dbReference>
<keyword evidence="9" id="KW-0804">Transcription</keyword>
<feature type="compositionally biased region" description="Polar residues" evidence="13">
    <location>
        <begin position="849"/>
        <end position="869"/>
    </location>
</feature>
<keyword evidence="5" id="KW-0597">Phosphoprotein</keyword>
<feature type="compositionally biased region" description="Basic and acidic residues" evidence="13">
    <location>
        <begin position="658"/>
        <end position="668"/>
    </location>
</feature>
<dbReference type="STRING" id="51028.A0A0N4V694"/>
<evidence type="ECO:0000313" key="16">
    <source>
        <dbReference type="Proteomes" id="UP000274131"/>
    </source>
</evidence>
<dbReference type="InterPro" id="IPR043640">
    <property type="entry name" value="AF4/FMR2_CHD"/>
</dbReference>
<keyword evidence="4" id="KW-0217">Developmental protein</keyword>
<feature type="compositionally biased region" description="Low complexity" evidence="13">
    <location>
        <begin position="61"/>
        <end position="73"/>
    </location>
</feature>
<evidence type="ECO:0000313" key="17">
    <source>
        <dbReference type="WBParaSite" id="EVEC_0000577201-mRNA-1"/>
    </source>
</evidence>
<feature type="compositionally biased region" description="Low complexity" evidence="13">
    <location>
        <begin position="870"/>
        <end position="886"/>
    </location>
</feature>
<keyword evidence="6" id="KW-0562">Pair-rule protein</keyword>
<dbReference type="GO" id="GO:0007366">
    <property type="term" value="P:periodic partitioning by pair rule gene"/>
    <property type="evidence" value="ECO:0007669"/>
    <property type="project" value="UniProtKB-KW"/>
</dbReference>
<dbReference type="PANTHER" id="PTHR10528:SF17">
    <property type="entry name" value="AF4_FMR2 FAMILY MEMBER LILLI"/>
    <property type="match status" value="1"/>
</dbReference>
<feature type="compositionally biased region" description="Polar residues" evidence="13">
    <location>
        <begin position="77"/>
        <end position="89"/>
    </location>
</feature>
<comment type="function">
    <text evidence="11">Has a role in transcriptional regulation. Acts in parallel with the Ras/MAPK and the PI3K/PKB pathways in the control of cell identity and cellular growth. Essential for regulation of the cytoskeleton and cell growth but not for cell proliferation or growth rate. Required specifically for the microtubule-based basal transport of lipid droplets. Plays a partially redundant function downstream of Raf in cell fate specification in the developing eye. Pair-rule protein that regulates embryonic cellularization, gastrulation and segmentation.</text>
</comment>
<feature type="compositionally biased region" description="Basic and acidic residues" evidence="13">
    <location>
        <begin position="426"/>
        <end position="637"/>
    </location>
</feature>
<evidence type="ECO:0000256" key="7">
    <source>
        <dbReference type="ARBA" id="ARBA00023015"/>
    </source>
</evidence>
<dbReference type="EMBL" id="UXUI01008148">
    <property type="protein sequence ID" value="VDD90632.1"/>
    <property type="molecule type" value="Genomic_DNA"/>
</dbReference>
<evidence type="ECO:0000256" key="11">
    <source>
        <dbReference type="ARBA" id="ARBA00024653"/>
    </source>
</evidence>
<evidence type="ECO:0000256" key="5">
    <source>
        <dbReference type="ARBA" id="ARBA00022553"/>
    </source>
</evidence>
<reference evidence="15 16" key="2">
    <citation type="submission" date="2018-10" db="EMBL/GenBank/DDBJ databases">
        <authorList>
            <consortium name="Pathogen Informatics"/>
        </authorList>
    </citation>
    <scope>NUCLEOTIDE SEQUENCE [LARGE SCALE GENOMIC DNA]</scope>
</reference>